<feature type="repeat" description="ANK" evidence="8">
    <location>
        <begin position="200"/>
        <end position="232"/>
    </location>
</feature>
<evidence type="ECO:0000256" key="2">
    <source>
        <dbReference type="ARBA" id="ARBA00022737"/>
    </source>
</evidence>
<dbReference type="UniPathway" id="UPA00143"/>
<keyword evidence="2" id="KW-0677">Repeat</keyword>
<dbReference type="InterPro" id="IPR002110">
    <property type="entry name" value="Ankyrin_rpt"/>
</dbReference>
<dbReference type="InterPro" id="IPR050663">
    <property type="entry name" value="Ankyrin-SOCS_Box"/>
</dbReference>
<reference evidence="10 11" key="1">
    <citation type="submission" date="2019-06" db="EMBL/GenBank/DDBJ databases">
        <title>A chromosome-scale genome assembly of the striped catfish, Pangasianodon hypophthalmus.</title>
        <authorList>
            <person name="Wen M."/>
            <person name="Zahm M."/>
            <person name="Roques C."/>
            <person name="Cabau C."/>
            <person name="Klopp C."/>
            <person name="Donnadieu C."/>
            <person name="Jouanno E."/>
            <person name="Avarre J.-C."/>
            <person name="Campet M."/>
            <person name="Ha T.T.T."/>
            <person name="Dugue R."/>
            <person name="Lampietro C."/>
            <person name="Louis A."/>
            <person name="Herpin A."/>
            <person name="Echchiki A."/>
            <person name="Berthelot C."/>
            <person name="Parey E."/>
            <person name="Roest-Crollius H."/>
            <person name="Braasch I."/>
            <person name="Postlethwait J."/>
            <person name="Bobe J."/>
            <person name="Montfort J."/>
            <person name="Bouchez O."/>
            <person name="Begum T."/>
            <person name="Schartl M."/>
            <person name="Guiguen Y."/>
        </authorList>
    </citation>
    <scope>NUCLEOTIDE SEQUENCE [LARGE SCALE GENOMIC DNA]</scope>
    <source>
        <strain evidence="10 11">Indonesia</strain>
        <tissue evidence="10">Blood</tissue>
    </source>
</reference>
<dbReference type="GO" id="GO:0005634">
    <property type="term" value="C:nucleus"/>
    <property type="evidence" value="ECO:0007669"/>
    <property type="project" value="TreeGrafter"/>
</dbReference>
<comment type="subunit">
    <text evidence="6">Interacts with CUL5 and RNF7.</text>
</comment>
<dbReference type="InterPro" id="IPR001496">
    <property type="entry name" value="SOCS_box"/>
</dbReference>
<evidence type="ECO:0000256" key="1">
    <source>
        <dbReference type="ARBA" id="ARBA00004906"/>
    </source>
</evidence>
<dbReference type="GO" id="GO:0016567">
    <property type="term" value="P:protein ubiquitination"/>
    <property type="evidence" value="ECO:0007669"/>
    <property type="project" value="UniProtKB-UniPathway"/>
</dbReference>
<name>A0A5N5NX47_PANHP</name>
<dbReference type="Proteomes" id="UP000327468">
    <property type="component" value="Chromosome 7"/>
</dbReference>
<evidence type="ECO:0000259" key="9">
    <source>
        <dbReference type="PROSITE" id="PS50225"/>
    </source>
</evidence>
<evidence type="ECO:0000256" key="6">
    <source>
        <dbReference type="ARBA" id="ARBA00065032"/>
    </source>
</evidence>
<evidence type="ECO:0000256" key="4">
    <source>
        <dbReference type="ARBA" id="ARBA00023043"/>
    </source>
</evidence>
<feature type="domain" description="SOCS box" evidence="9">
    <location>
        <begin position="333"/>
        <end position="380"/>
    </location>
</feature>
<feature type="repeat" description="ANK" evidence="8">
    <location>
        <begin position="167"/>
        <end position="199"/>
    </location>
</feature>
<dbReference type="SMART" id="SM00248">
    <property type="entry name" value="ANK"/>
    <property type="match status" value="5"/>
</dbReference>
<dbReference type="PANTHER" id="PTHR24193">
    <property type="entry name" value="ANKYRIN REPEAT PROTEIN"/>
    <property type="match status" value="1"/>
</dbReference>
<evidence type="ECO:0000313" key="10">
    <source>
        <dbReference type="EMBL" id="KAB5571136.1"/>
    </source>
</evidence>
<dbReference type="Gene3D" id="1.25.40.20">
    <property type="entry name" value="Ankyrin repeat-containing domain"/>
    <property type="match status" value="1"/>
</dbReference>
<dbReference type="GO" id="GO:0045944">
    <property type="term" value="P:positive regulation of transcription by RNA polymerase II"/>
    <property type="evidence" value="ECO:0007669"/>
    <property type="project" value="TreeGrafter"/>
</dbReference>
<keyword evidence="3" id="KW-0833">Ubl conjugation pathway</keyword>
<dbReference type="OrthoDB" id="539213at2759"/>
<dbReference type="FunFam" id="1.25.40.20:FF:000096">
    <property type="entry name" value="Ankyrin repeat and SOCS box containing 12"/>
    <property type="match status" value="1"/>
</dbReference>
<dbReference type="AlphaFoldDB" id="A0A5N5NX47"/>
<comment type="pathway">
    <text evidence="1">Protein modification; protein ubiquitination.</text>
</comment>
<dbReference type="InterPro" id="IPR036770">
    <property type="entry name" value="Ankyrin_rpt-contain_sf"/>
</dbReference>
<dbReference type="Pfam" id="PF12796">
    <property type="entry name" value="Ank_2"/>
    <property type="match status" value="2"/>
</dbReference>
<evidence type="ECO:0000256" key="7">
    <source>
        <dbReference type="ARBA" id="ARBA00067431"/>
    </source>
</evidence>
<dbReference type="Pfam" id="PF07525">
    <property type="entry name" value="SOCS_box"/>
    <property type="match status" value="1"/>
</dbReference>
<dbReference type="PROSITE" id="PS50297">
    <property type="entry name" value="ANK_REP_REGION"/>
    <property type="match status" value="4"/>
</dbReference>
<feature type="repeat" description="ANK" evidence="8">
    <location>
        <begin position="134"/>
        <end position="166"/>
    </location>
</feature>
<comment type="function">
    <text evidence="5">Probable substrate-recognition component of a SCF-like ECS (Elongin-Cullin-SOCS-box protein) E3 ubiquitin-protein ligase complex which mediates the ubiquitination and subsequent proteasomal degradation of target proteins.</text>
</comment>
<dbReference type="PANTHER" id="PTHR24193:SF121">
    <property type="entry name" value="ADA2A-CONTAINING COMPLEX COMPONENT 3, ISOFORM D"/>
    <property type="match status" value="1"/>
</dbReference>
<evidence type="ECO:0000256" key="8">
    <source>
        <dbReference type="PROSITE-ProRule" id="PRU00023"/>
    </source>
</evidence>
<keyword evidence="4 8" id="KW-0040">ANK repeat</keyword>
<accession>A0A5N5NX47</accession>
<comment type="caution">
    <text evidence="10">The sequence shown here is derived from an EMBL/GenBank/DDBJ whole genome shotgun (WGS) entry which is preliminary data.</text>
</comment>
<dbReference type="EMBL" id="VFJC01000008">
    <property type="protein sequence ID" value="KAB5571136.1"/>
    <property type="molecule type" value="Genomic_DNA"/>
</dbReference>
<keyword evidence="11" id="KW-1185">Reference proteome</keyword>
<dbReference type="PROSITE" id="PS50088">
    <property type="entry name" value="ANK_REPEAT"/>
    <property type="match status" value="4"/>
</dbReference>
<evidence type="ECO:0000313" key="11">
    <source>
        <dbReference type="Proteomes" id="UP000327468"/>
    </source>
</evidence>
<proteinExistence type="predicted"/>
<sequence>MDSLCQTVTFVCFNFCLLEHKTVQLACLVTPQWMTVKVTVWKLFKNFGLQFTLLELCAAKNYNGALTSFPKHSTKMSLMDITKIFSLLQPKEDEEDGCQQLNKAIAEDDDKLLADLLSQEGYRRCINSRSGWGIPSTPLKTAAAHGHLRCLECLLAHGAKVDSLDVKAQTPLFTAVSAKHLGCVSALLKAGADPNGSQYNNCSPVLTAAREGDVDILKELLYYGAETDVRAKVPDWASNATTCRGPLYIAAIYGHLECFKLLLLHGADPDYNCKEEKLLAKIKQSNTVLDTCLKYGCQSEYIQLLIDFGANVYIPMVIMDKTREQDEAIMLLLRERAFPKTLMSQTRLAIRKYLSIASKLDLIDRLDIPEMLKNYVKHIT</sequence>
<dbReference type="GO" id="GO:0000976">
    <property type="term" value="F:transcription cis-regulatory region binding"/>
    <property type="evidence" value="ECO:0007669"/>
    <property type="project" value="TreeGrafter"/>
</dbReference>
<dbReference type="SUPFAM" id="SSF48403">
    <property type="entry name" value="Ankyrin repeat"/>
    <property type="match status" value="1"/>
</dbReference>
<dbReference type="CDD" id="cd03587">
    <property type="entry name" value="SOCS"/>
    <property type="match status" value="1"/>
</dbReference>
<dbReference type="PROSITE" id="PS50225">
    <property type="entry name" value="SOCS"/>
    <property type="match status" value="1"/>
</dbReference>
<evidence type="ECO:0000256" key="5">
    <source>
        <dbReference type="ARBA" id="ARBA00059401"/>
    </source>
</evidence>
<feature type="repeat" description="ANK" evidence="8">
    <location>
        <begin position="242"/>
        <end position="274"/>
    </location>
</feature>
<protein>
    <recommendedName>
        <fullName evidence="7">Ankyrin repeat and SOCS box protein 12</fullName>
    </recommendedName>
</protein>
<evidence type="ECO:0000256" key="3">
    <source>
        <dbReference type="ARBA" id="ARBA00022786"/>
    </source>
</evidence>
<dbReference type="Gene3D" id="1.10.750.20">
    <property type="entry name" value="SOCS box"/>
    <property type="match status" value="1"/>
</dbReference>
<gene>
    <name evidence="10" type="ORF">PHYPO_G00221540</name>
</gene>
<organism evidence="10 11">
    <name type="scientific">Pangasianodon hypophthalmus</name>
    <name type="common">Striped catfish</name>
    <name type="synonym">Helicophagus hypophthalmus</name>
    <dbReference type="NCBI Taxonomy" id="310915"/>
    <lineage>
        <taxon>Eukaryota</taxon>
        <taxon>Metazoa</taxon>
        <taxon>Chordata</taxon>
        <taxon>Craniata</taxon>
        <taxon>Vertebrata</taxon>
        <taxon>Euteleostomi</taxon>
        <taxon>Actinopterygii</taxon>
        <taxon>Neopterygii</taxon>
        <taxon>Teleostei</taxon>
        <taxon>Ostariophysi</taxon>
        <taxon>Siluriformes</taxon>
        <taxon>Pangasiidae</taxon>
        <taxon>Pangasianodon</taxon>
    </lineage>
</organism>
<dbReference type="SMART" id="SM00969">
    <property type="entry name" value="SOCS_box"/>
    <property type="match status" value="1"/>
</dbReference>